<dbReference type="PROSITE" id="PS50157">
    <property type="entry name" value="ZINC_FINGER_C2H2_2"/>
    <property type="match status" value="1"/>
</dbReference>
<sequence length="742" mass="82287">MRLLNPSSGFILCAFCGDAVDKMSEHLDTAHTKELTVINSNYQAPGNPVSRWIFEVRNLPVPPKLVFPAAATHDVQRNTAADSSTPTAPSSCPRKSLEREEAICLECCKAVDNRERHLFVYHVRRPIVKCPFCAFSSNFDALKVQAHIAETHSELKEPLSEIDQSHLYKDEIAEWEQRCYVTGPPILQPAEEIKNVSFESKSSNGEEITNNKSLQADECAPLSPPESIPSLIQQDNCEKGSDKRQESAEQKQISEASSQSPVESPAAEKIVPSKPEVIGERKRGSNGAEKIALPTRFPAKCELCACQTLGDVNEFKRHVDVCRAARPFLCIHCPRRFKRQSDCTLHRRCVHEKKEPSHSVPAPAAAVDLNSVLMDAPSSPIKTSRKKGNKTGSTSSSARVAVNSTAKLKTTRDDISSSLVASTADQKGVPVLEDSQDVSPAKTTSENSNRKREKEELTPVSPARPSLPLALRKGRRQRSWRAAAADDGFEGLDGGENELAVEEQPVAEKKRKGRQTVRSTAAQALPSTATPNAKRKAKDVIKEATQPRKEPKYEDTVVKRKPSPTVASVEPKAMRSGRLRSSATEHGYASSEFNTSRQLPIIEEDFECSQCVERFETRDEAAQHEKLQKCYRHLQRLRALQDTASDSETAQCDLCNEDVPWTSAITHIYNHCKPYKCSQCFVEFHSDIPTEHFRVACKNDAHCIDLRSDLEAELTAVVDYCLGRHDLESSSVRRQNRSSTAG</sequence>
<keyword evidence="8" id="KW-1185">Reference proteome</keyword>
<evidence type="ECO:0000256" key="6">
    <source>
        <dbReference type="SAM" id="MobiDB-lite"/>
    </source>
</evidence>
<dbReference type="AlphaFoldDB" id="A0A914WD60"/>
<evidence type="ECO:0000256" key="5">
    <source>
        <dbReference type="PROSITE-ProRule" id="PRU00042"/>
    </source>
</evidence>
<dbReference type="InterPro" id="IPR050329">
    <property type="entry name" value="GLI_C2H2-zinc-finger"/>
</dbReference>
<feature type="compositionally biased region" description="Acidic residues" evidence="6">
    <location>
        <begin position="487"/>
        <end position="501"/>
    </location>
</feature>
<keyword evidence="4" id="KW-0862">Zinc</keyword>
<dbReference type="Gene3D" id="3.30.160.60">
    <property type="entry name" value="Classic Zinc Finger"/>
    <property type="match status" value="1"/>
</dbReference>
<feature type="domain" description="C2H2-type" evidence="7">
    <location>
        <begin position="328"/>
        <end position="356"/>
    </location>
</feature>
<feature type="compositionally biased region" description="Basic and acidic residues" evidence="6">
    <location>
        <begin position="448"/>
        <end position="457"/>
    </location>
</feature>
<proteinExistence type="predicted"/>
<reference evidence="9" key="1">
    <citation type="submission" date="2022-11" db="UniProtKB">
        <authorList>
            <consortium name="WormBaseParasite"/>
        </authorList>
    </citation>
    <scope>IDENTIFICATION</scope>
</reference>
<feature type="region of interest" description="Disordered" evidence="6">
    <location>
        <begin position="197"/>
        <end position="286"/>
    </location>
</feature>
<accession>A0A914WD60</accession>
<evidence type="ECO:0000256" key="2">
    <source>
        <dbReference type="ARBA" id="ARBA00022737"/>
    </source>
</evidence>
<dbReference type="GO" id="GO:0000978">
    <property type="term" value="F:RNA polymerase II cis-regulatory region sequence-specific DNA binding"/>
    <property type="evidence" value="ECO:0007669"/>
    <property type="project" value="TreeGrafter"/>
</dbReference>
<evidence type="ECO:0000256" key="4">
    <source>
        <dbReference type="ARBA" id="ARBA00022833"/>
    </source>
</evidence>
<dbReference type="InterPro" id="IPR013087">
    <property type="entry name" value="Znf_C2H2_type"/>
</dbReference>
<feature type="compositionally biased region" description="Polar residues" evidence="6">
    <location>
        <begin position="250"/>
        <end position="262"/>
    </location>
</feature>
<feature type="compositionally biased region" description="Polar residues" evidence="6">
    <location>
        <begin position="416"/>
        <end position="425"/>
    </location>
</feature>
<evidence type="ECO:0000259" key="7">
    <source>
        <dbReference type="PROSITE" id="PS50157"/>
    </source>
</evidence>
<dbReference type="PROSITE" id="PS00028">
    <property type="entry name" value="ZINC_FINGER_C2H2_1"/>
    <property type="match status" value="1"/>
</dbReference>
<evidence type="ECO:0000256" key="3">
    <source>
        <dbReference type="ARBA" id="ARBA00022771"/>
    </source>
</evidence>
<feature type="compositionally biased region" description="Basic and acidic residues" evidence="6">
    <location>
        <begin position="538"/>
        <end position="558"/>
    </location>
</feature>
<dbReference type="PANTHER" id="PTHR19818">
    <property type="entry name" value="ZINC FINGER PROTEIN ZIC AND GLI"/>
    <property type="match status" value="1"/>
</dbReference>
<evidence type="ECO:0000313" key="8">
    <source>
        <dbReference type="Proteomes" id="UP000887566"/>
    </source>
</evidence>
<evidence type="ECO:0000313" key="9">
    <source>
        <dbReference type="WBParaSite" id="PSAMB.scaffold3781size16928.g22491.t1"/>
    </source>
</evidence>
<feature type="compositionally biased region" description="Polar residues" evidence="6">
    <location>
        <begin position="516"/>
        <end position="531"/>
    </location>
</feature>
<dbReference type="GO" id="GO:0010604">
    <property type="term" value="P:positive regulation of macromolecule metabolic process"/>
    <property type="evidence" value="ECO:0007669"/>
    <property type="project" value="UniProtKB-ARBA"/>
</dbReference>
<evidence type="ECO:0000256" key="1">
    <source>
        <dbReference type="ARBA" id="ARBA00022723"/>
    </source>
</evidence>
<protein>
    <submittedName>
        <fullName evidence="9">C2H2-type domain-containing protein</fullName>
    </submittedName>
</protein>
<keyword evidence="1" id="KW-0479">Metal-binding</keyword>
<dbReference type="PANTHER" id="PTHR19818:SF139">
    <property type="entry name" value="PAIR-RULE PROTEIN ODD-PAIRED"/>
    <property type="match status" value="1"/>
</dbReference>
<feature type="compositionally biased region" description="Basic and acidic residues" evidence="6">
    <location>
        <begin position="236"/>
        <end position="249"/>
    </location>
</feature>
<keyword evidence="3 5" id="KW-0863">Zinc-finger</keyword>
<dbReference type="GO" id="GO:0005634">
    <property type="term" value="C:nucleus"/>
    <property type="evidence" value="ECO:0007669"/>
    <property type="project" value="UniProtKB-ARBA"/>
</dbReference>
<feature type="compositionally biased region" description="Polar residues" evidence="6">
    <location>
        <begin position="197"/>
        <end position="214"/>
    </location>
</feature>
<keyword evidence="2" id="KW-0677">Repeat</keyword>
<dbReference type="SMART" id="SM00355">
    <property type="entry name" value="ZnF_C2H2"/>
    <property type="match status" value="4"/>
</dbReference>
<dbReference type="Proteomes" id="UP000887566">
    <property type="component" value="Unplaced"/>
</dbReference>
<name>A0A914WD60_9BILA</name>
<organism evidence="8 9">
    <name type="scientific">Plectus sambesii</name>
    <dbReference type="NCBI Taxonomy" id="2011161"/>
    <lineage>
        <taxon>Eukaryota</taxon>
        <taxon>Metazoa</taxon>
        <taxon>Ecdysozoa</taxon>
        <taxon>Nematoda</taxon>
        <taxon>Chromadorea</taxon>
        <taxon>Plectida</taxon>
        <taxon>Plectina</taxon>
        <taxon>Plectoidea</taxon>
        <taxon>Plectidae</taxon>
        <taxon>Plectus</taxon>
    </lineage>
</organism>
<feature type="region of interest" description="Disordered" evidence="6">
    <location>
        <begin position="376"/>
        <end position="591"/>
    </location>
</feature>
<dbReference type="GO" id="GO:0000981">
    <property type="term" value="F:DNA-binding transcription factor activity, RNA polymerase II-specific"/>
    <property type="evidence" value="ECO:0007669"/>
    <property type="project" value="TreeGrafter"/>
</dbReference>
<dbReference type="WBParaSite" id="PSAMB.scaffold3781size16928.g22491.t1">
    <property type="protein sequence ID" value="PSAMB.scaffold3781size16928.g22491.t1"/>
    <property type="gene ID" value="PSAMB.scaffold3781size16928.g22491"/>
</dbReference>
<dbReference type="GO" id="GO:0008270">
    <property type="term" value="F:zinc ion binding"/>
    <property type="evidence" value="ECO:0007669"/>
    <property type="project" value="UniProtKB-KW"/>
</dbReference>
<feature type="compositionally biased region" description="Polar residues" evidence="6">
    <location>
        <begin position="437"/>
        <end position="447"/>
    </location>
</feature>